<dbReference type="PANTHER" id="PTHR33434">
    <property type="entry name" value="DEGV DOMAIN-CONTAINING PROTEIN DR_1986-RELATED"/>
    <property type="match status" value="1"/>
</dbReference>
<dbReference type="PANTHER" id="PTHR33434:SF2">
    <property type="entry name" value="FATTY ACID-BINDING PROTEIN TM_1468"/>
    <property type="match status" value="1"/>
</dbReference>
<sequence>MKRVAWITDSTTASFTTEGDNFVIPIEVIIDGVSYKDCEEGVRERVYNALNEGKTVTTSQPNIGEMVELFSKCKEEYEEGFAVAISGKVSGTYQNMKLAAEMAGFPLTVLDSETTSYPMDELIRKAKSLYNDGMTLQDIHKTLVDEKRRPFHVFPKSLKGLYASGRVKGVQFLLGSLLSVNLILEVKDGELLLEKKVRKIQKCREYIKNELEKELPKVLHMFHANDKDGAEEWIADIRQAFPEMDFKLYPLPISFAVHAGEGTIAISY</sequence>
<dbReference type="Gene3D" id="3.30.1180.10">
    <property type="match status" value="1"/>
</dbReference>
<dbReference type="PROSITE" id="PS51482">
    <property type="entry name" value="DEGV"/>
    <property type="match status" value="1"/>
</dbReference>
<proteinExistence type="predicted"/>
<accession>A0A0B5P1F7</accession>
<protein>
    <submittedName>
        <fullName evidence="3">DegV family protein</fullName>
    </submittedName>
    <submittedName>
        <fullName evidence="2">EDD, DegV family domain protein</fullName>
    </submittedName>
</protein>
<dbReference type="Proteomes" id="UP000501107">
    <property type="component" value="Chromosome"/>
</dbReference>
<dbReference type="Gene3D" id="3.40.50.10170">
    <property type="match status" value="1"/>
</dbReference>
<dbReference type="GO" id="GO:0008289">
    <property type="term" value="F:lipid binding"/>
    <property type="evidence" value="ECO:0007669"/>
    <property type="project" value="UniProtKB-KW"/>
</dbReference>
<dbReference type="AlphaFoldDB" id="A0A0B5P1F7"/>
<evidence type="ECO:0000313" key="2">
    <source>
        <dbReference type="EMBL" id="AJG78308.1"/>
    </source>
</evidence>
<name>A0A0B5P1F7_BACTU</name>
<dbReference type="SUPFAM" id="SSF82549">
    <property type="entry name" value="DAK1/DegV-like"/>
    <property type="match status" value="1"/>
</dbReference>
<dbReference type="InterPro" id="IPR043168">
    <property type="entry name" value="DegV_C"/>
</dbReference>
<keyword evidence="1" id="KW-0446">Lipid-binding</keyword>
<evidence type="ECO:0000313" key="5">
    <source>
        <dbReference type="Proteomes" id="UP000501107"/>
    </source>
</evidence>
<evidence type="ECO:0000313" key="4">
    <source>
        <dbReference type="Proteomes" id="UP000031876"/>
    </source>
</evidence>
<dbReference type="KEGG" id="btw:BF38_3832"/>
<evidence type="ECO:0000313" key="3">
    <source>
        <dbReference type="EMBL" id="QKH27416.1"/>
    </source>
</evidence>
<dbReference type="NCBIfam" id="TIGR00762">
    <property type="entry name" value="DegV"/>
    <property type="match status" value="1"/>
</dbReference>
<dbReference type="Pfam" id="PF02645">
    <property type="entry name" value="DegV"/>
    <property type="match status" value="1"/>
</dbReference>
<reference evidence="3 5" key="2">
    <citation type="submission" date="2020-05" db="EMBL/GenBank/DDBJ databases">
        <title>FDA dAtabase for Regulatory Grade micrObial Sequences (FDA-ARGOS): Supporting development and validation of Infectious Disease Dx tests.</title>
        <authorList>
            <person name="Nelson B."/>
            <person name="Plummer A."/>
            <person name="Tallon L."/>
            <person name="Sadzewicz L."/>
            <person name="Zhao X."/>
            <person name="Vavikolanu K."/>
            <person name="Mehta A."/>
            <person name="Aluvathingal J."/>
            <person name="Nadendla S."/>
            <person name="Myers T."/>
            <person name="Yan Y."/>
            <person name="Sichtig H."/>
        </authorList>
    </citation>
    <scope>NUCLEOTIDE SEQUENCE [LARGE SCALE GENOMIC DNA]</scope>
    <source>
        <strain evidence="3 5">FDAARGOS_795</strain>
    </source>
</reference>
<evidence type="ECO:0000256" key="1">
    <source>
        <dbReference type="ARBA" id="ARBA00023121"/>
    </source>
</evidence>
<organism evidence="3 5">
    <name type="scientific">Bacillus thuringiensis</name>
    <dbReference type="NCBI Taxonomy" id="1428"/>
    <lineage>
        <taxon>Bacteria</taxon>
        <taxon>Bacillati</taxon>
        <taxon>Bacillota</taxon>
        <taxon>Bacilli</taxon>
        <taxon>Bacillales</taxon>
        <taxon>Bacillaceae</taxon>
        <taxon>Bacillus</taxon>
        <taxon>Bacillus cereus group</taxon>
    </lineage>
</organism>
<gene>
    <name evidence="2" type="ORF">BF38_3832</name>
    <name evidence="3" type="ORF">FOC89_26900</name>
</gene>
<dbReference type="EMBL" id="CP009335">
    <property type="protein sequence ID" value="AJG78308.1"/>
    <property type="molecule type" value="Genomic_DNA"/>
</dbReference>
<dbReference type="Proteomes" id="UP000031876">
    <property type="component" value="Chromosome"/>
</dbReference>
<dbReference type="EMBL" id="CP053980">
    <property type="protein sequence ID" value="QKH27416.1"/>
    <property type="molecule type" value="Genomic_DNA"/>
</dbReference>
<reference evidence="2 4" key="1">
    <citation type="journal article" date="2015" name="Genome Announc.">
        <title>Complete genome sequences for 35 biothreat assay-relevant bacillus species.</title>
        <authorList>
            <person name="Johnson S.L."/>
            <person name="Daligault H.E."/>
            <person name="Davenport K.W."/>
            <person name="Jaissle J."/>
            <person name="Frey K.G."/>
            <person name="Ladner J.T."/>
            <person name="Broomall S.M."/>
            <person name="Bishop-Lilly K.A."/>
            <person name="Bruce D.C."/>
            <person name="Gibbons H.S."/>
            <person name="Coyne S.R."/>
            <person name="Lo C.C."/>
            <person name="Meincke L."/>
            <person name="Munk A.C."/>
            <person name="Koroleva G.I."/>
            <person name="Rosenzweig C.N."/>
            <person name="Palacios G.F."/>
            <person name="Redden C.L."/>
            <person name="Minogue T.D."/>
            <person name="Chain P.S."/>
        </authorList>
    </citation>
    <scope>NUCLEOTIDE SEQUENCE [LARGE SCALE GENOMIC DNA]</scope>
    <source>
        <strain evidence="2 4">HD1011</strain>
    </source>
</reference>
<dbReference type="RefSeq" id="WP_000831943.1">
    <property type="nucleotide sequence ID" value="NZ_CP009335.1"/>
</dbReference>
<dbReference type="InterPro" id="IPR003797">
    <property type="entry name" value="DegV"/>
</dbReference>
<dbReference type="InterPro" id="IPR050270">
    <property type="entry name" value="DegV_domain_contain"/>
</dbReference>